<keyword evidence="2 7" id="KW-0808">Transferase</keyword>
<dbReference type="GO" id="GO:0003723">
    <property type="term" value="F:RNA binding"/>
    <property type="evidence" value="ECO:0007669"/>
    <property type="project" value="UniProtKB-UniRule"/>
</dbReference>
<accession>A0A3P6NXX9</accession>
<dbReference type="Gene3D" id="3.40.50.150">
    <property type="entry name" value="Vaccinia Virus protein VP39"/>
    <property type="match status" value="1"/>
</dbReference>
<dbReference type="CDD" id="cd02440">
    <property type="entry name" value="AdoMet_MTases"/>
    <property type="match status" value="1"/>
</dbReference>
<dbReference type="PANTHER" id="PTHR45904:SF2">
    <property type="entry name" value="TRNA (URACIL-5-)-METHYLTRANSFERASE HOMOLOG A"/>
    <property type="match status" value="1"/>
</dbReference>
<organism evidence="10 11">
    <name type="scientific">Dibothriocephalus latus</name>
    <name type="common">Fish tapeworm</name>
    <name type="synonym">Diphyllobothrium latum</name>
    <dbReference type="NCBI Taxonomy" id="60516"/>
    <lineage>
        <taxon>Eukaryota</taxon>
        <taxon>Metazoa</taxon>
        <taxon>Spiralia</taxon>
        <taxon>Lophotrochozoa</taxon>
        <taxon>Platyhelminthes</taxon>
        <taxon>Cestoda</taxon>
        <taxon>Eucestoda</taxon>
        <taxon>Diphyllobothriidea</taxon>
        <taxon>Diphyllobothriidae</taxon>
        <taxon>Dibothriocephalus</taxon>
    </lineage>
</organism>
<evidence type="ECO:0000256" key="7">
    <source>
        <dbReference type="PROSITE-ProRule" id="PRU01024"/>
    </source>
</evidence>
<evidence type="ECO:0000313" key="11">
    <source>
        <dbReference type="Proteomes" id="UP000281553"/>
    </source>
</evidence>
<evidence type="ECO:0000256" key="8">
    <source>
        <dbReference type="SAM" id="MobiDB-lite"/>
    </source>
</evidence>
<feature type="domain" description="RRM" evidence="9">
    <location>
        <begin position="36"/>
        <end position="109"/>
    </location>
</feature>
<dbReference type="InterPro" id="IPR012677">
    <property type="entry name" value="Nucleotide-bd_a/b_plait_sf"/>
</dbReference>
<evidence type="ECO:0000256" key="6">
    <source>
        <dbReference type="PROSITE-ProRule" id="PRU00176"/>
    </source>
</evidence>
<comment type="similarity">
    <text evidence="7">Belongs to the class I-like SAM-binding methyltransferase superfamily. RNA M5U methyltransferase family.</text>
</comment>
<dbReference type="InterPro" id="IPR045850">
    <property type="entry name" value="TRM2_met"/>
</dbReference>
<gene>
    <name evidence="10" type="ORF">DILT_LOCUS21</name>
</gene>
<keyword evidence="3 7" id="KW-0949">S-adenosyl-L-methionine</keyword>
<evidence type="ECO:0000256" key="3">
    <source>
        <dbReference type="ARBA" id="ARBA00022691"/>
    </source>
</evidence>
<evidence type="ECO:0000256" key="4">
    <source>
        <dbReference type="ARBA" id="ARBA00033763"/>
    </source>
</evidence>
<dbReference type="Gene3D" id="3.30.70.330">
    <property type="match status" value="1"/>
</dbReference>
<dbReference type="OrthoDB" id="10250660at2759"/>
<dbReference type="InterPro" id="IPR000504">
    <property type="entry name" value="RRM_dom"/>
</dbReference>
<evidence type="ECO:0000259" key="9">
    <source>
        <dbReference type="PROSITE" id="PS50102"/>
    </source>
</evidence>
<keyword evidence="11" id="KW-1185">Reference proteome</keyword>
<protein>
    <recommendedName>
        <fullName evidence="4">tRNA (uracil(54)-C(5))-methyltransferase</fullName>
        <ecNumber evidence="4">2.1.1.35</ecNumber>
    </recommendedName>
</protein>
<dbReference type="GO" id="GO:0030697">
    <property type="term" value="F:tRNA (uracil(54)-C5)-methyltransferase activity, S-adenosyl methionine-dependent"/>
    <property type="evidence" value="ECO:0007669"/>
    <property type="project" value="UniProtKB-EC"/>
</dbReference>
<evidence type="ECO:0000256" key="2">
    <source>
        <dbReference type="ARBA" id="ARBA00022679"/>
    </source>
</evidence>
<dbReference type="PANTHER" id="PTHR45904">
    <property type="entry name" value="TRNA (URACIL-5-)-METHYLTRANSFERASE"/>
    <property type="match status" value="1"/>
</dbReference>
<dbReference type="SUPFAM" id="SSF53335">
    <property type="entry name" value="S-adenosyl-L-methionine-dependent methyltransferases"/>
    <property type="match status" value="1"/>
</dbReference>
<dbReference type="InterPro" id="IPR010280">
    <property type="entry name" value="U5_MeTrfase_fam"/>
</dbReference>
<evidence type="ECO:0000256" key="5">
    <source>
        <dbReference type="ARBA" id="ARBA00047278"/>
    </source>
</evidence>
<dbReference type="EC" id="2.1.1.35" evidence="4"/>
<dbReference type="SUPFAM" id="SSF54928">
    <property type="entry name" value="RNA-binding domain, RBD"/>
    <property type="match status" value="1"/>
</dbReference>
<dbReference type="Pfam" id="PF13847">
    <property type="entry name" value="Methyltransf_31"/>
    <property type="match status" value="1"/>
</dbReference>
<dbReference type="InterPro" id="IPR029063">
    <property type="entry name" value="SAM-dependent_MTases_sf"/>
</dbReference>
<name>A0A3P6NXX9_DIBLA</name>
<dbReference type="PROSITE" id="PS50102">
    <property type="entry name" value="RRM"/>
    <property type="match status" value="1"/>
</dbReference>
<dbReference type="EMBL" id="UYRU01000088">
    <property type="protein sequence ID" value="VDK29282.1"/>
    <property type="molecule type" value="Genomic_DNA"/>
</dbReference>
<keyword evidence="1 7" id="KW-0489">Methyltransferase</keyword>
<comment type="caution">
    <text evidence="7">Lacks conserved residue(s) required for the propagation of feature annotation.</text>
</comment>
<evidence type="ECO:0000313" key="10">
    <source>
        <dbReference type="EMBL" id="VDK29282.1"/>
    </source>
</evidence>
<reference evidence="10 11" key="1">
    <citation type="submission" date="2018-11" db="EMBL/GenBank/DDBJ databases">
        <authorList>
            <consortium name="Pathogen Informatics"/>
        </authorList>
    </citation>
    <scope>NUCLEOTIDE SEQUENCE [LARGE SCALE GENOMIC DNA]</scope>
</reference>
<dbReference type="Proteomes" id="UP000281553">
    <property type="component" value="Unassembled WGS sequence"/>
</dbReference>
<dbReference type="InterPro" id="IPR025714">
    <property type="entry name" value="Methyltranfer_dom"/>
</dbReference>
<evidence type="ECO:0000256" key="1">
    <source>
        <dbReference type="ARBA" id="ARBA00022603"/>
    </source>
</evidence>
<dbReference type="AlphaFoldDB" id="A0A3P6NXX9"/>
<feature type="binding site" evidence="7">
    <location>
        <position position="384"/>
    </location>
    <ligand>
        <name>S-adenosyl-L-methionine</name>
        <dbReference type="ChEBI" id="CHEBI:59789"/>
    </ligand>
</feature>
<dbReference type="GO" id="GO:0032259">
    <property type="term" value="P:methylation"/>
    <property type="evidence" value="ECO:0007669"/>
    <property type="project" value="UniProtKB-KW"/>
</dbReference>
<dbReference type="GO" id="GO:0006396">
    <property type="term" value="P:RNA processing"/>
    <property type="evidence" value="ECO:0007669"/>
    <property type="project" value="InterPro"/>
</dbReference>
<dbReference type="PROSITE" id="PS51687">
    <property type="entry name" value="SAM_MT_RNA_M5U"/>
    <property type="match status" value="1"/>
</dbReference>
<feature type="binding site" evidence="7">
    <location>
        <position position="523"/>
    </location>
    <ligand>
        <name>S-adenosyl-L-methionine</name>
        <dbReference type="ChEBI" id="CHEBI:59789"/>
    </ligand>
</feature>
<comment type="catalytic activity">
    <reaction evidence="5">
        <text>uridine(54) in tRNA + S-adenosyl-L-methionine = 5-methyluridine(54) in tRNA + S-adenosyl-L-homocysteine + H(+)</text>
        <dbReference type="Rhea" id="RHEA:42712"/>
        <dbReference type="Rhea" id="RHEA-COMP:10167"/>
        <dbReference type="Rhea" id="RHEA-COMP:10193"/>
        <dbReference type="ChEBI" id="CHEBI:15378"/>
        <dbReference type="ChEBI" id="CHEBI:57856"/>
        <dbReference type="ChEBI" id="CHEBI:59789"/>
        <dbReference type="ChEBI" id="CHEBI:65315"/>
        <dbReference type="ChEBI" id="CHEBI:74447"/>
        <dbReference type="EC" id="2.1.1.35"/>
    </reaction>
    <physiologicalReaction direction="left-to-right" evidence="5">
        <dbReference type="Rhea" id="RHEA:42713"/>
    </physiologicalReaction>
</comment>
<keyword evidence="6" id="KW-0694">RNA-binding</keyword>
<sequence length="545" mass="60024">MSAKQYCLIKKRGPHSLQCIASIINPPIRCLFDDAVIIIFSDLRTAAFDFQVVKKLLASLDLKPSKVKLIHKGPCFISFRSSEDRDQAVAKLNGHVFKGLTLKVRVARPAADPVLLKRAQEADEACNTPAEKRAKIDETQPESSPIQVNHLDSVAPLWRLAYDPDQIQAKQKTALSHLAKLRSAVRKVNTFRHCDTCLRSGLMSSKSVPLTEAFCPINRSPVETGYRNKAEFTIGQDGPVVGCRLGKYCKGSTRVASPSGLPIFSDSILRVVCHLQGLLDFISNPEAFPDHPFVVSPPARALSETSEGEEKQTSLKDRALALSRKLRTYDLVARSGHWSSAMVRETRLNDRLLRVELHRDNLTDTLTELCCGLKFAISMDAFFQVTASTIPRISEALASRRLYKPWFLNTPAAEILYKVIKEQCLSLFAPPKASEAPATKIQKIDAVLLDICCGTGTIGLCLTESFESVVGIELVPAAVENAKHNAELNGMTNAKFLAGRAELLLNDAIRGLAPDKKIVAILDPPRAGVREFVLSYIACLVRLLF</sequence>
<dbReference type="InterPro" id="IPR035979">
    <property type="entry name" value="RBD_domain_sf"/>
</dbReference>
<proteinExistence type="inferred from homology"/>
<feature type="region of interest" description="Disordered" evidence="8">
    <location>
        <begin position="126"/>
        <end position="145"/>
    </location>
</feature>
<feature type="binding site" evidence="7">
    <location>
        <position position="473"/>
    </location>
    <ligand>
        <name>S-adenosyl-L-methionine</name>
        <dbReference type="ChEBI" id="CHEBI:59789"/>
    </ligand>
</feature>